<comment type="caution">
    <text evidence="5">The sequence shown here is derived from an EMBL/GenBank/DDBJ whole genome shotgun (WGS) entry which is preliminary data.</text>
</comment>
<sequence>MSTPQNPFASPGGSRQSSRSHLGRPDSSSSLPWQGSPRHSADGGRPGTTTPYTYNSVVHGAGTPVPTQKRRFKSYRLREDYAKPWLEDKDMKKTRWNNVIVGTMLLLGFAAAGVIVYFMSKPYVQKDYCLVYEDNFQTLDKSVWSHEVQLDGFGNHAFDWTTTDERNSYVDGDGLHIVPTLTTETTSITADQMYANYTLSLDADKSCTGAFNTSACVLRSDPKKGLFVPPVRSARLTTKGTRSIRYGMVEVVARMPRGDWLWPAIWMMPEGDVYGAWPRSGEIDIMESRGNGPEYSQGGRNWYYGTLHWGPTTRSDAYWKTTLAKKVRRGAYSDRLHTFGIQWTPNYIYFYIDSKIHQILFIGFEKREPLYEKGGFAEQKSENDTLLDNPWQGSNSTTGSAPFDQPFYLILNVAVGGTNGFFLDNVGEKPWINGATNARWSFWEARDKWLPTWGEGDQRGMTVRSVKMWQLGACGAKQEL</sequence>
<gene>
    <name evidence="5" type="ORF">BBAD15_g8839</name>
</gene>
<dbReference type="GO" id="GO:0004553">
    <property type="term" value="F:hydrolase activity, hydrolyzing O-glycosyl compounds"/>
    <property type="evidence" value="ECO:0007669"/>
    <property type="project" value="InterPro"/>
</dbReference>
<keyword evidence="3" id="KW-1133">Transmembrane helix</keyword>
<evidence type="ECO:0000256" key="1">
    <source>
        <dbReference type="ARBA" id="ARBA00006865"/>
    </source>
</evidence>
<dbReference type="Gene3D" id="2.60.120.200">
    <property type="match status" value="1"/>
</dbReference>
<feature type="compositionally biased region" description="Polar residues" evidence="2">
    <location>
        <begin position="1"/>
        <end position="33"/>
    </location>
</feature>
<organism evidence="5 6">
    <name type="scientific">Beauveria bassiana D1-5</name>
    <dbReference type="NCBI Taxonomy" id="1245745"/>
    <lineage>
        <taxon>Eukaryota</taxon>
        <taxon>Fungi</taxon>
        <taxon>Dikarya</taxon>
        <taxon>Ascomycota</taxon>
        <taxon>Pezizomycotina</taxon>
        <taxon>Sordariomycetes</taxon>
        <taxon>Hypocreomycetidae</taxon>
        <taxon>Hypocreales</taxon>
        <taxon>Cordycipitaceae</taxon>
        <taxon>Beauveria</taxon>
    </lineage>
</organism>
<dbReference type="Proteomes" id="UP000030106">
    <property type="component" value="Unassembled WGS sequence"/>
</dbReference>
<proteinExistence type="inferred from homology"/>
<feature type="region of interest" description="Disordered" evidence="2">
    <location>
        <begin position="1"/>
        <end position="69"/>
    </location>
</feature>
<evidence type="ECO:0000313" key="5">
    <source>
        <dbReference type="EMBL" id="KGQ05894.1"/>
    </source>
</evidence>
<dbReference type="Pfam" id="PF00722">
    <property type="entry name" value="Glyco_hydro_16"/>
    <property type="match status" value="1"/>
</dbReference>
<evidence type="ECO:0000256" key="3">
    <source>
        <dbReference type="SAM" id="Phobius"/>
    </source>
</evidence>
<feature type="transmembrane region" description="Helical" evidence="3">
    <location>
        <begin position="99"/>
        <end position="119"/>
    </location>
</feature>
<dbReference type="EMBL" id="ANFO01000906">
    <property type="protein sequence ID" value="KGQ05894.1"/>
    <property type="molecule type" value="Genomic_DNA"/>
</dbReference>
<feature type="domain" description="GH16" evidence="4">
    <location>
        <begin position="158"/>
        <end position="474"/>
    </location>
</feature>
<protein>
    <submittedName>
        <fullName evidence="5">Beta-1,3-glucan-binding protein</fullName>
    </submittedName>
</protein>
<evidence type="ECO:0000256" key="2">
    <source>
        <dbReference type="SAM" id="MobiDB-lite"/>
    </source>
</evidence>
<dbReference type="InterPro" id="IPR013320">
    <property type="entry name" value="ConA-like_dom_sf"/>
</dbReference>
<dbReference type="InterPro" id="IPR050546">
    <property type="entry name" value="Glycosyl_Hydrlase_16"/>
</dbReference>
<comment type="similarity">
    <text evidence="1">Belongs to the glycosyl hydrolase 16 family.</text>
</comment>
<evidence type="ECO:0000313" key="6">
    <source>
        <dbReference type="Proteomes" id="UP000030106"/>
    </source>
</evidence>
<dbReference type="PROSITE" id="PS51762">
    <property type="entry name" value="GH16_2"/>
    <property type="match status" value="1"/>
</dbReference>
<reference evidence="5 6" key="1">
    <citation type="submission" date="2012-10" db="EMBL/GenBank/DDBJ databases">
        <title>Genome sequencing and analysis of entomopathogenic fungi Beauveria bassiana D1-5.</title>
        <authorList>
            <person name="Li Q."/>
            <person name="Wang L."/>
            <person name="Zhang Z."/>
            <person name="Wang Q."/>
            <person name="Ren J."/>
            <person name="Wang M."/>
            <person name="Xu W."/>
            <person name="Wang J."/>
            <person name="Lu Y."/>
            <person name="Du Q."/>
            <person name="Sun Z."/>
        </authorList>
    </citation>
    <scope>NUCLEOTIDE SEQUENCE [LARGE SCALE GENOMIC DNA]</scope>
    <source>
        <strain evidence="5 6">D1-5</strain>
    </source>
</reference>
<dbReference type="AlphaFoldDB" id="A0A0A2VYR4"/>
<name>A0A0A2VYR4_BEABA</name>
<dbReference type="InterPro" id="IPR000757">
    <property type="entry name" value="Beta-glucanase-like"/>
</dbReference>
<accession>A0A0A2VYR4</accession>
<dbReference type="eggNOG" id="ENOG502QRX5">
    <property type="taxonomic scope" value="Eukaryota"/>
</dbReference>
<evidence type="ECO:0000259" key="4">
    <source>
        <dbReference type="PROSITE" id="PS51762"/>
    </source>
</evidence>
<dbReference type="PANTHER" id="PTHR10963">
    <property type="entry name" value="GLYCOSYL HYDROLASE-RELATED"/>
    <property type="match status" value="1"/>
</dbReference>
<dbReference type="GO" id="GO:0005975">
    <property type="term" value="P:carbohydrate metabolic process"/>
    <property type="evidence" value="ECO:0007669"/>
    <property type="project" value="InterPro"/>
</dbReference>
<dbReference type="OrthoDB" id="4781at2759"/>
<dbReference type="SUPFAM" id="SSF49899">
    <property type="entry name" value="Concanavalin A-like lectins/glucanases"/>
    <property type="match status" value="1"/>
</dbReference>
<dbReference type="PANTHER" id="PTHR10963:SF55">
    <property type="entry name" value="GLYCOSIDE HYDROLASE FAMILY 16 PROTEIN"/>
    <property type="match status" value="1"/>
</dbReference>
<keyword evidence="3" id="KW-0472">Membrane</keyword>
<keyword evidence="3" id="KW-0812">Transmembrane</keyword>
<dbReference type="STRING" id="1245745.A0A0A2VYR4"/>
<dbReference type="HOGENOM" id="CLU_019533_1_2_1"/>